<dbReference type="InterPro" id="IPR032308">
    <property type="entry name" value="TDBD"/>
</dbReference>
<proteinExistence type="predicted"/>
<evidence type="ECO:0000256" key="4">
    <source>
        <dbReference type="ARBA" id="ARBA00022833"/>
    </source>
</evidence>
<comment type="subcellular location">
    <subcellularLocation>
        <location evidence="1">Nucleus</location>
    </subcellularLocation>
</comment>
<dbReference type="InterPro" id="IPR011011">
    <property type="entry name" value="Znf_FYVE_PHD"/>
</dbReference>
<keyword evidence="10" id="KW-1185">Reference proteome</keyword>
<organism evidence="9 10">
    <name type="scientific">Stephania yunnanensis</name>
    <dbReference type="NCBI Taxonomy" id="152371"/>
    <lineage>
        <taxon>Eukaryota</taxon>
        <taxon>Viridiplantae</taxon>
        <taxon>Streptophyta</taxon>
        <taxon>Embryophyta</taxon>
        <taxon>Tracheophyta</taxon>
        <taxon>Spermatophyta</taxon>
        <taxon>Magnoliopsida</taxon>
        <taxon>Ranunculales</taxon>
        <taxon>Menispermaceae</taxon>
        <taxon>Menispermoideae</taxon>
        <taxon>Cissampelideae</taxon>
        <taxon>Stephania</taxon>
    </lineage>
</organism>
<evidence type="ECO:0000256" key="7">
    <source>
        <dbReference type="SAM" id="MobiDB-lite"/>
    </source>
</evidence>
<evidence type="ECO:0000313" key="9">
    <source>
        <dbReference type="EMBL" id="KAK9168530.1"/>
    </source>
</evidence>
<dbReference type="Pfam" id="PF16135">
    <property type="entry name" value="TDBD"/>
    <property type="match status" value="2"/>
</dbReference>
<evidence type="ECO:0000256" key="6">
    <source>
        <dbReference type="PROSITE-ProRule" id="PRU00146"/>
    </source>
</evidence>
<dbReference type="SMART" id="SM00249">
    <property type="entry name" value="PHD"/>
    <property type="match status" value="2"/>
</dbReference>
<dbReference type="Gene3D" id="3.40.630.30">
    <property type="match status" value="1"/>
</dbReference>
<dbReference type="InterPro" id="IPR019786">
    <property type="entry name" value="Zinc_finger_PHD-type_CS"/>
</dbReference>
<evidence type="ECO:0000256" key="1">
    <source>
        <dbReference type="ARBA" id="ARBA00004123"/>
    </source>
</evidence>
<evidence type="ECO:0000256" key="5">
    <source>
        <dbReference type="ARBA" id="ARBA00023242"/>
    </source>
</evidence>
<dbReference type="Pfam" id="PF23209">
    <property type="entry name" value="IDM1_C"/>
    <property type="match status" value="1"/>
</dbReference>
<keyword evidence="4" id="KW-0862">Zinc</keyword>
<dbReference type="PANTHER" id="PTHR47025:SF2">
    <property type="entry name" value="AUTOIMMUNE REGULATOR"/>
    <property type="match status" value="1"/>
</dbReference>
<dbReference type="GO" id="GO:0003682">
    <property type="term" value="F:chromatin binding"/>
    <property type="evidence" value="ECO:0007669"/>
    <property type="project" value="TreeGrafter"/>
</dbReference>
<dbReference type="Gene3D" id="3.30.40.10">
    <property type="entry name" value="Zinc/RING finger domain, C3HC4 (zinc finger)"/>
    <property type="match status" value="2"/>
</dbReference>
<dbReference type="PANTHER" id="PTHR47025">
    <property type="entry name" value="AUTOIMMUNE REGULATOR"/>
    <property type="match status" value="1"/>
</dbReference>
<gene>
    <name evidence="9" type="ORF">Syun_000670</name>
</gene>
<protein>
    <recommendedName>
        <fullName evidence="8">PHD-type domain-containing protein</fullName>
    </recommendedName>
</protein>
<keyword evidence="3 6" id="KW-0863">Zinc-finger</keyword>
<dbReference type="GO" id="GO:0005634">
    <property type="term" value="C:nucleus"/>
    <property type="evidence" value="ECO:0007669"/>
    <property type="project" value="UniProtKB-SubCell"/>
</dbReference>
<reference evidence="9 10" key="1">
    <citation type="submission" date="2024-01" db="EMBL/GenBank/DDBJ databases">
        <title>Genome assemblies of Stephania.</title>
        <authorList>
            <person name="Yang L."/>
        </authorList>
    </citation>
    <scope>NUCLEOTIDE SEQUENCE [LARGE SCALE GENOMIC DNA]</scope>
    <source>
        <strain evidence="9">YNDBR</strain>
        <tissue evidence="9">Leaf</tissue>
    </source>
</reference>
<dbReference type="Pfam" id="PF23011">
    <property type="entry name" value="PHD-1st_NSD"/>
    <property type="match status" value="1"/>
</dbReference>
<feature type="compositionally biased region" description="Basic and acidic residues" evidence="7">
    <location>
        <begin position="99"/>
        <end position="113"/>
    </location>
</feature>
<comment type="caution">
    <text evidence="9">The sequence shown here is derived from an EMBL/GenBank/DDBJ whole genome shotgun (WGS) entry which is preliminary data.</text>
</comment>
<feature type="compositionally biased region" description="Polar residues" evidence="7">
    <location>
        <begin position="133"/>
        <end position="142"/>
    </location>
</feature>
<dbReference type="SUPFAM" id="SSF57903">
    <property type="entry name" value="FYVE/PHD zinc finger"/>
    <property type="match status" value="2"/>
</dbReference>
<dbReference type="GO" id="GO:0008270">
    <property type="term" value="F:zinc ion binding"/>
    <property type="evidence" value="ECO:0007669"/>
    <property type="project" value="UniProtKB-KW"/>
</dbReference>
<feature type="domain" description="PHD-type" evidence="8">
    <location>
        <begin position="542"/>
        <end position="587"/>
    </location>
</feature>
<dbReference type="PROSITE" id="PS01359">
    <property type="entry name" value="ZF_PHD_1"/>
    <property type="match status" value="1"/>
</dbReference>
<feature type="region of interest" description="Disordered" evidence="7">
    <location>
        <begin position="35"/>
        <end position="150"/>
    </location>
</feature>
<dbReference type="FunFam" id="3.30.40.10:FF:000506">
    <property type="entry name" value="Acyl-CoA N-acyltransferase with RING/FYVE/PHD-type zinc finger domain"/>
    <property type="match status" value="1"/>
</dbReference>
<dbReference type="InterPro" id="IPR056511">
    <property type="entry name" value="IDM1_C"/>
</dbReference>
<dbReference type="GO" id="GO:0045944">
    <property type="term" value="P:positive regulation of transcription by RNA polymerase II"/>
    <property type="evidence" value="ECO:0007669"/>
    <property type="project" value="TreeGrafter"/>
</dbReference>
<evidence type="ECO:0000259" key="8">
    <source>
        <dbReference type="PROSITE" id="PS50016"/>
    </source>
</evidence>
<evidence type="ECO:0000313" key="10">
    <source>
        <dbReference type="Proteomes" id="UP001420932"/>
    </source>
</evidence>
<dbReference type="EMBL" id="JBBNAF010000001">
    <property type="protein sequence ID" value="KAK9168530.1"/>
    <property type="molecule type" value="Genomic_DNA"/>
</dbReference>
<dbReference type="InterPro" id="IPR016181">
    <property type="entry name" value="Acyl_CoA_acyltransferase"/>
</dbReference>
<keyword evidence="2" id="KW-0479">Metal-binding</keyword>
<accession>A0AAP0LDF8</accession>
<dbReference type="GO" id="GO:0042393">
    <property type="term" value="F:histone binding"/>
    <property type="evidence" value="ECO:0007669"/>
    <property type="project" value="TreeGrafter"/>
</dbReference>
<dbReference type="InterPro" id="IPR059153">
    <property type="entry name" value="NSD_PHD-1st"/>
</dbReference>
<name>A0AAP0LDF8_9MAGN</name>
<dbReference type="InterPro" id="IPR013083">
    <property type="entry name" value="Znf_RING/FYVE/PHD"/>
</dbReference>
<evidence type="ECO:0000256" key="3">
    <source>
        <dbReference type="ARBA" id="ARBA00022771"/>
    </source>
</evidence>
<keyword evidence="5" id="KW-0539">Nucleus</keyword>
<evidence type="ECO:0000256" key="2">
    <source>
        <dbReference type="ARBA" id="ARBA00022723"/>
    </source>
</evidence>
<dbReference type="InterPro" id="IPR019787">
    <property type="entry name" value="Znf_PHD-finger"/>
</dbReference>
<dbReference type="PROSITE" id="PS50016">
    <property type="entry name" value="ZF_PHD_2"/>
    <property type="match status" value="1"/>
</dbReference>
<dbReference type="AlphaFoldDB" id="A0AAP0LDF8"/>
<dbReference type="SUPFAM" id="SSF55729">
    <property type="entry name" value="Acyl-CoA N-acyltransferases (Nat)"/>
    <property type="match status" value="1"/>
</dbReference>
<sequence>MAKGTDAEEFMVVSGARSGLKREFAFALKVQSELSGSLGQRRGKKVQNSHCFGGGSEDLSSKRLKSSGAAAAGEDEEEESLIPEENGGGGNPIQNQNQDQDRDLSDGPIKEELESTAAEPLSDLSKPSDVEESSNVASNAMSNGEKALKEEVAAQSEAPIVSNENCNAPVVKPLLQYTRNTFRAKAESMNVVATAVPKAEPVDVVVTTAVSSGSSVVSEDACKNEPVEKDVKMTNVDVVSPIKTPPASKLEMKMSKKIALTKLPTRIKELLQTGMLEGLSISYRAKKNGVLCGTIKDLGILCSCSNCGGENVITPFQFEKHAGSANKHPAEYIYLDNGNSLRDVLNACKDAPLDSLEAVIERVISPSAVRNSTICQNCKEPLLASRITKTSLFCSSCLESKKSQATPTPRPRARVAKPALIPKVLSGVSKFATPQTKSSQGKLTRKDLRLHKLVFEEDGLPDGTELAYYIRGQKLLEGYKKGSSIFCRCCSSEVSPSQFEAHAGWSSRRKPYLNIYTSNGVSLHELSVSLSRGRKLSGKDNDDLCSICANFGDLLLCDGCPRAFHRECVGLADVPSGRWYCPYCVIMYQREKSCGYNANAKAAGRVDGVDPIEQITKRCIRIVQTTETEIGGCVLCRSHGFCKSGFGPRTVILCDQCEKEFHVGCLKEHNMADLKELPQEKWFCSIDCKRIHTVLQKCVVSGPEKLPDALSSVIKKKHEGNDGVDNADLDVRWCLISGKIASPESKVLMAKAVAIFHDRFDPINDATSGRDLIPSMVYGRNIRDQDFEGMYCAILTVNSSVVSAGLLRVFGHEVAELPLVATSADNQGKGYFQSLFSCIERLLAFLNVTTLVLPAAEEAESIWTTKFTFQKMDEEQLSKYRKNFQLVSFQGTSMLQKAVPKCRIIKKSTTQR</sequence>
<dbReference type="Proteomes" id="UP001420932">
    <property type="component" value="Unassembled WGS sequence"/>
</dbReference>
<feature type="compositionally biased region" description="Acidic residues" evidence="7">
    <location>
        <begin position="73"/>
        <end position="82"/>
    </location>
</feature>
<dbReference type="InterPro" id="IPR001965">
    <property type="entry name" value="Znf_PHD"/>
</dbReference>
<dbReference type="GO" id="GO:0000977">
    <property type="term" value="F:RNA polymerase II transcription regulatory region sequence-specific DNA binding"/>
    <property type="evidence" value="ECO:0007669"/>
    <property type="project" value="TreeGrafter"/>
</dbReference>